<evidence type="ECO:0000313" key="2">
    <source>
        <dbReference type="EMBL" id="OQP45214.1"/>
    </source>
</evidence>
<dbReference type="RefSeq" id="WP_014219272.1">
    <property type="nucleotide sequence ID" value="NZ_LWBO01000021.1"/>
</dbReference>
<reference evidence="2 3" key="1">
    <citation type="submission" date="2016-04" db="EMBL/GenBank/DDBJ databases">
        <authorList>
            <person name="Chen L."/>
            <person name="Zhuang W."/>
            <person name="Wang G."/>
        </authorList>
    </citation>
    <scope>NUCLEOTIDE SEQUENCE [LARGE SCALE GENOMIC DNA]</scope>
    <source>
        <strain evidence="3">GR20</strain>
    </source>
</reference>
<dbReference type="Proteomes" id="UP000192277">
    <property type="component" value="Unassembled WGS sequence"/>
</dbReference>
<dbReference type="SUPFAM" id="SSF53756">
    <property type="entry name" value="UDP-Glycosyltransferase/glycogen phosphorylase"/>
    <property type="match status" value="1"/>
</dbReference>
<name>A0ABX3NTA0_9BACT</name>
<comment type="caution">
    <text evidence="2">The sequence shown here is derived from an EMBL/GenBank/DDBJ whole genome shotgun (WGS) entry which is preliminary data.</text>
</comment>
<dbReference type="PANTHER" id="PTHR12526">
    <property type="entry name" value="GLYCOSYLTRANSFERASE"/>
    <property type="match status" value="1"/>
</dbReference>
<evidence type="ECO:0000313" key="3">
    <source>
        <dbReference type="Proteomes" id="UP000192277"/>
    </source>
</evidence>
<dbReference type="Pfam" id="PF13692">
    <property type="entry name" value="Glyco_trans_1_4"/>
    <property type="match status" value="1"/>
</dbReference>
<dbReference type="Gene3D" id="3.40.50.2000">
    <property type="entry name" value="Glycogen Phosphorylase B"/>
    <property type="match status" value="1"/>
</dbReference>
<keyword evidence="1" id="KW-1133">Transmembrane helix</keyword>
<keyword evidence="1" id="KW-0472">Membrane</keyword>
<dbReference type="CDD" id="cd03801">
    <property type="entry name" value="GT4_PimA-like"/>
    <property type="match status" value="1"/>
</dbReference>
<feature type="transmembrane region" description="Helical" evidence="1">
    <location>
        <begin position="12"/>
        <end position="31"/>
    </location>
</feature>
<keyword evidence="3" id="KW-1185">Reference proteome</keyword>
<evidence type="ECO:0000256" key="1">
    <source>
        <dbReference type="SAM" id="Phobius"/>
    </source>
</evidence>
<accession>A0ABX3NTA0</accession>
<protein>
    <recommendedName>
        <fullName evidence="4">Glycosyl transferase group 1</fullName>
    </recommendedName>
</protein>
<proteinExistence type="predicted"/>
<gene>
    <name evidence="2" type="ORF">A4D02_34145</name>
</gene>
<dbReference type="PANTHER" id="PTHR12526:SF630">
    <property type="entry name" value="GLYCOSYLTRANSFERASE"/>
    <property type="match status" value="1"/>
</dbReference>
<organism evidence="2 3">
    <name type="scientific">Niastella koreensis</name>
    <dbReference type="NCBI Taxonomy" id="354356"/>
    <lineage>
        <taxon>Bacteria</taxon>
        <taxon>Pseudomonadati</taxon>
        <taxon>Bacteroidota</taxon>
        <taxon>Chitinophagia</taxon>
        <taxon>Chitinophagales</taxon>
        <taxon>Chitinophagaceae</taxon>
        <taxon>Niastella</taxon>
    </lineage>
</organism>
<evidence type="ECO:0008006" key="4">
    <source>
        <dbReference type="Google" id="ProtNLM"/>
    </source>
</evidence>
<sequence length="393" mass="45101">MSYQQSKRKLRWELALMFPFVWLGKCYGWLFPLKTRHKAFLFYPNGDIGGSPRVNIDIATAIQDAHPLIIFSKKPKNNQFRELYNIPGVRVIDLQAYIDKKALHFINFFFRGVIAAWINRESNPVVFGGESMFFYKIVPHLRKGIRCVELCHLATWINYTLAYIDRIDLRIFSTQKLKENVEELYRQNHVPAHLYNRLRFIDNAIDIPVYKAIYNPLLEVVFVGRGAPQKRVPLIAAIAQRMHEAGDPVHFSFVGDVEKVIDPGQYPYCKFYGNVNDNALMERIYEQSDVLLLTSAFEGLPIVVMKMMAYGRIVVSTAVNGIPDYIKHQQNGLLIYATDETAIVEEGVQLIRYIVANRDAATQLGHQAHLDAAALFSPDVFSKTYREILLGQP</sequence>
<dbReference type="EMBL" id="LWBO01000021">
    <property type="protein sequence ID" value="OQP45214.1"/>
    <property type="molecule type" value="Genomic_DNA"/>
</dbReference>
<keyword evidence="1" id="KW-0812">Transmembrane</keyword>